<dbReference type="Gene3D" id="2.60.40.790">
    <property type="match status" value="1"/>
</dbReference>
<evidence type="ECO:0000256" key="12">
    <source>
        <dbReference type="ARBA" id="ARBA00023136"/>
    </source>
</evidence>
<keyword evidence="9 16" id="KW-1133">Transmembrane helix</keyword>
<comment type="caution">
    <text evidence="16">Lacks conserved residue(s) required for the propagation of feature annotation.</text>
</comment>
<evidence type="ECO:0000256" key="15">
    <source>
        <dbReference type="ARBA" id="ARBA00025733"/>
    </source>
</evidence>
<keyword evidence="6 16" id="KW-0812">Transmembrane</keyword>
<keyword evidence="8 16" id="KW-0276">Fatty acid metabolism</keyword>
<dbReference type="Pfam" id="PF04969">
    <property type="entry name" value="CS"/>
    <property type="match status" value="1"/>
</dbReference>
<dbReference type="PANTHER" id="PTHR11035">
    <property type="entry name" value="VERY-LONG-CHAIN (3R)-3-HYDROXYACYL-COA DEHYDRATASE"/>
    <property type="match status" value="1"/>
</dbReference>
<comment type="pathway">
    <text evidence="2 16">Lipid metabolism; fatty acid biosynthesis.</text>
</comment>
<evidence type="ECO:0000256" key="16">
    <source>
        <dbReference type="RuleBase" id="RU363109"/>
    </source>
</evidence>
<dbReference type="PROSITE" id="PS51203">
    <property type="entry name" value="CS"/>
    <property type="match status" value="1"/>
</dbReference>
<keyword evidence="13 16" id="KW-0275">Fatty acid biosynthesis</keyword>
<evidence type="ECO:0000256" key="5">
    <source>
        <dbReference type="ARBA" id="ARBA00022516"/>
    </source>
</evidence>
<feature type="transmembrane region" description="Helical" evidence="16">
    <location>
        <begin position="332"/>
        <end position="354"/>
    </location>
</feature>
<dbReference type="GO" id="GO:0042761">
    <property type="term" value="P:very long-chain fatty acid biosynthetic process"/>
    <property type="evidence" value="ECO:0007669"/>
    <property type="project" value="TreeGrafter"/>
</dbReference>
<dbReference type="GO" id="GO:0030497">
    <property type="term" value="P:fatty acid elongation"/>
    <property type="evidence" value="ECO:0007669"/>
    <property type="project" value="TreeGrafter"/>
</dbReference>
<dbReference type="GO" id="GO:0030148">
    <property type="term" value="P:sphingolipid biosynthetic process"/>
    <property type="evidence" value="ECO:0007669"/>
    <property type="project" value="TreeGrafter"/>
</dbReference>
<evidence type="ECO:0000256" key="1">
    <source>
        <dbReference type="ARBA" id="ARBA00004477"/>
    </source>
</evidence>
<evidence type="ECO:0000256" key="7">
    <source>
        <dbReference type="ARBA" id="ARBA00022824"/>
    </source>
</evidence>
<dbReference type="GO" id="GO:0102158">
    <property type="term" value="F:very-long-chain (3R)-3-hydroxyacyl-CoA dehydratase activity"/>
    <property type="evidence" value="ECO:0007669"/>
    <property type="project" value="UniProtKB-EC"/>
</dbReference>
<dbReference type="EMBL" id="HAAD01000652">
    <property type="protein sequence ID" value="CDG66884.1"/>
    <property type="molecule type" value="mRNA"/>
</dbReference>
<comment type="similarity">
    <text evidence="15">Belongs to the p23/wos2 family.</text>
</comment>
<organism evidence="18">
    <name type="scientific">Hydra vulgaris</name>
    <name type="common">Hydra</name>
    <name type="synonym">Hydra attenuata</name>
    <dbReference type="NCBI Taxonomy" id="6087"/>
    <lineage>
        <taxon>Eukaryota</taxon>
        <taxon>Metazoa</taxon>
        <taxon>Cnidaria</taxon>
        <taxon>Hydrozoa</taxon>
        <taxon>Hydroidolina</taxon>
        <taxon>Anthoathecata</taxon>
        <taxon>Aplanulata</taxon>
        <taxon>Hydridae</taxon>
        <taxon>Hydra</taxon>
    </lineage>
</organism>
<evidence type="ECO:0000256" key="14">
    <source>
        <dbReference type="ARBA" id="ARBA00023239"/>
    </source>
</evidence>
<feature type="non-terminal residue" evidence="18">
    <location>
        <position position="1"/>
    </location>
</feature>
<sequence length="385" mass="45154">LNIFMDELTPIIRWAQNGPVLNVTIDLSDAKNPDIKFDETSLKFKGSGHGAHGENDYSFRLEFYKRIDFKKSIFKCTDRNIQLEIVKQVTSEEWPRLLKQEKKPVWLRVDFDKWKVEDSEEEKEDSDISDQIKKISFEQKIKSEVDKAKTDLIIYSKVAWLSLYNMFQAICYTIIFAKTVLTLIWYGRDAHLFLFEEVGELLLTCQLATFVEILNPLLRIVRTGIIAPLIQVCGRNFCLFILIVPEKSLRSNFALVPLILAWSASEVIRYPFYLTTLHQYKSYLLGWLRYSAWIILYPMGMISEVLFIYQSIELADIRERWWCSLPNALNVSFSLSIFLKILLCIYVPFAAYMLKHMWILRCRKIGGKRKAKDALAESFFEKKQK</sequence>
<dbReference type="PANTHER" id="PTHR11035:SF35">
    <property type="entry name" value="VERY-LONG-CHAIN (3R)-3-HYDROXYACYL-COA DEHYDRATASE"/>
    <property type="match status" value="1"/>
</dbReference>
<dbReference type="InterPro" id="IPR007482">
    <property type="entry name" value="Tyr_Pase-like_PTPLA"/>
</dbReference>
<feature type="transmembrane region" description="Helical" evidence="16">
    <location>
        <begin position="163"/>
        <end position="186"/>
    </location>
</feature>
<comment type="catalytic activity">
    <reaction evidence="16">
        <text>a very-long-chain (3R)-3-hydroxyacyl-CoA = a very-long-chain (2E)-enoyl-CoA + H2O</text>
        <dbReference type="Rhea" id="RHEA:45812"/>
        <dbReference type="ChEBI" id="CHEBI:15377"/>
        <dbReference type="ChEBI" id="CHEBI:83728"/>
        <dbReference type="ChEBI" id="CHEBI:85440"/>
        <dbReference type="EC" id="4.2.1.134"/>
    </reaction>
</comment>
<protein>
    <recommendedName>
        <fullName evidence="4 16">Very-long-chain (3R)-3-hydroxyacyl-CoA dehydratase</fullName>
        <ecNumber evidence="4 16">4.2.1.134</ecNumber>
    </recommendedName>
</protein>
<evidence type="ECO:0000313" key="18">
    <source>
        <dbReference type="EMBL" id="CDG66884.1"/>
    </source>
</evidence>
<evidence type="ECO:0000256" key="6">
    <source>
        <dbReference type="ARBA" id="ARBA00022692"/>
    </source>
</evidence>
<evidence type="ECO:0000256" key="4">
    <source>
        <dbReference type="ARBA" id="ARBA00013122"/>
    </source>
</evidence>
<dbReference type="InterPro" id="IPR007052">
    <property type="entry name" value="CS_dom"/>
</dbReference>
<dbReference type="EC" id="4.2.1.134" evidence="4 16"/>
<comment type="function">
    <text evidence="16">Catalyzes the third of the four reactions of the long-chain fatty acids elongation cycle. This endoplasmic reticulum-bound enzymatic process, allows the addition of two carbons to the chain of long- and very long-chain fatty acids/VLCFAs per cycle. This enzyme catalyzes the dehydration of the 3-hydroxyacyl-CoA intermediate into trans-2,3-enoyl-CoA, within each cycle of fatty acid elongation. Thereby, it participates to the production of VLCFAs of different chain lengths that are involved in multiple biological processes as precursors of membrane lipids and lipid mediators.</text>
</comment>
<evidence type="ECO:0000256" key="11">
    <source>
        <dbReference type="ARBA" id="ARBA00023098"/>
    </source>
</evidence>
<keyword evidence="12 16" id="KW-0472">Membrane</keyword>
<dbReference type="CDD" id="cd06465">
    <property type="entry name" value="p23_hB-ind1_like"/>
    <property type="match status" value="1"/>
</dbReference>
<accession>T2M444</accession>
<name>T2M444_HYDVU</name>
<dbReference type="GO" id="GO:0005789">
    <property type="term" value="C:endoplasmic reticulum membrane"/>
    <property type="evidence" value="ECO:0007669"/>
    <property type="project" value="UniProtKB-SubCell"/>
</dbReference>
<dbReference type="AlphaFoldDB" id="T2M444"/>
<keyword evidence="14 16" id="KW-0456">Lyase</keyword>
<feature type="domain" description="CS" evidence="17">
    <location>
        <begin position="7"/>
        <end position="98"/>
    </location>
</feature>
<gene>
    <name evidence="18" type="primary">PTPLAD1</name>
</gene>
<dbReference type="UniPathway" id="UPA00094"/>
<dbReference type="OrthoDB" id="2157530at2759"/>
<keyword evidence="10" id="KW-0175">Coiled coil</keyword>
<evidence type="ECO:0000256" key="3">
    <source>
        <dbReference type="ARBA" id="ARBA00007811"/>
    </source>
</evidence>
<evidence type="ECO:0000256" key="2">
    <source>
        <dbReference type="ARBA" id="ARBA00005194"/>
    </source>
</evidence>
<comment type="similarity">
    <text evidence="3 16">Belongs to the very long-chain fatty acids dehydratase HACD family.</text>
</comment>
<comment type="subcellular location">
    <subcellularLocation>
        <location evidence="1 16">Endoplasmic reticulum membrane</location>
        <topology evidence="1 16">Multi-pass membrane protein</topology>
    </subcellularLocation>
</comment>
<evidence type="ECO:0000259" key="17">
    <source>
        <dbReference type="PROSITE" id="PS51203"/>
    </source>
</evidence>
<evidence type="ECO:0000256" key="8">
    <source>
        <dbReference type="ARBA" id="ARBA00022832"/>
    </source>
</evidence>
<proteinExistence type="evidence at transcript level"/>
<feature type="transmembrane region" description="Helical" evidence="16">
    <location>
        <begin position="293"/>
        <end position="312"/>
    </location>
</feature>
<dbReference type="Pfam" id="PF04387">
    <property type="entry name" value="PTPLA"/>
    <property type="match status" value="1"/>
</dbReference>
<reference evidence="18" key="1">
    <citation type="journal article" date="2013" name="Genome Biol. Evol.">
        <title>Punctuated emergences of genetic and phenotypic innovations in eumetazoan, bilaterian, euteleostome, and hominidae ancestors.</title>
        <authorList>
            <person name="Wenger Y."/>
            <person name="Galliot B."/>
        </authorList>
    </citation>
    <scope>NUCLEOTIDE SEQUENCE</scope>
    <source>
        <tissue evidence="18">Whole animals</tissue>
    </source>
</reference>
<keyword evidence="7 16" id="KW-0256">Endoplasmic reticulum</keyword>
<dbReference type="InterPro" id="IPR008978">
    <property type="entry name" value="HSP20-like_chaperone"/>
</dbReference>
<keyword evidence="11 16" id="KW-0443">Lipid metabolism</keyword>
<evidence type="ECO:0000256" key="10">
    <source>
        <dbReference type="ARBA" id="ARBA00023054"/>
    </source>
</evidence>
<dbReference type="FunFam" id="2.60.40.790:FF:000013">
    <property type="entry name" value="Very-long-chain (3R)-3-hydroxyacyl-CoA dehydratase"/>
    <property type="match status" value="1"/>
</dbReference>
<evidence type="ECO:0000256" key="13">
    <source>
        <dbReference type="ARBA" id="ARBA00023160"/>
    </source>
</evidence>
<keyword evidence="5 16" id="KW-0444">Lipid biosynthesis</keyword>
<dbReference type="SUPFAM" id="SSF49764">
    <property type="entry name" value="HSP20-like chaperones"/>
    <property type="match status" value="1"/>
</dbReference>
<evidence type="ECO:0000256" key="9">
    <source>
        <dbReference type="ARBA" id="ARBA00022989"/>
    </source>
</evidence>